<evidence type="ECO:0000256" key="9">
    <source>
        <dbReference type="SAM" id="Phobius"/>
    </source>
</evidence>
<evidence type="ECO:0000259" key="10">
    <source>
        <dbReference type="PROSITE" id="PS50011"/>
    </source>
</evidence>
<dbReference type="Pfam" id="PF07714">
    <property type="entry name" value="PK_Tyr_Ser-Thr"/>
    <property type="match status" value="1"/>
</dbReference>
<dbReference type="FunFam" id="1.10.510.10:FF:000554">
    <property type="entry name" value="Predicted protein"/>
    <property type="match status" value="1"/>
</dbReference>
<feature type="transmembrane region" description="Helical" evidence="9">
    <location>
        <begin position="282"/>
        <end position="305"/>
    </location>
</feature>
<evidence type="ECO:0000256" key="5">
    <source>
        <dbReference type="ARBA" id="ARBA00022840"/>
    </source>
</evidence>
<dbReference type="PANTHER" id="PTHR24416:SF594">
    <property type="entry name" value="PROTEIN KINASE DOMAIN-CONTAINING PROTEIN"/>
    <property type="match status" value="1"/>
</dbReference>
<dbReference type="InterPro" id="IPR020635">
    <property type="entry name" value="Tyr_kinase_cat_dom"/>
</dbReference>
<dbReference type="GO" id="GO:0005524">
    <property type="term" value="F:ATP binding"/>
    <property type="evidence" value="ECO:0007669"/>
    <property type="project" value="UniProtKB-UniRule"/>
</dbReference>
<proteinExistence type="predicted"/>
<protein>
    <recommendedName>
        <fullName evidence="10">Protein kinase domain-containing protein</fullName>
    </recommendedName>
</protein>
<dbReference type="GO" id="GO:0043235">
    <property type="term" value="C:receptor complex"/>
    <property type="evidence" value="ECO:0007669"/>
    <property type="project" value="TreeGrafter"/>
</dbReference>
<evidence type="ECO:0000256" key="4">
    <source>
        <dbReference type="ARBA" id="ARBA00022777"/>
    </source>
</evidence>
<organism evidence="11">
    <name type="scientific">Timema cristinae</name>
    <name type="common">Walking stick</name>
    <dbReference type="NCBI Taxonomy" id="61476"/>
    <lineage>
        <taxon>Eukaryota</taxon>
        <taxon>Metazoa</taxon>
        <taxon>Ecdysozoa</taxon>
        <taxon>Arthropoda</taxon>
        <taxon>Hexapoda</taxon>
        <taxon>Insecta</taxon>
        <taxon>Pterygota</taxon>
        <taxon>Neoptera</taxon>
        <taxon>Polyneoptera</taxon>
        <taxon>Phasmatodea</taxon>
        <taxon>Timematodea</taxon>
        <taxon>Timematoidea</taxon>
        <taxon>Timematidae</taxon>
        <taxon>Timema</taxon>
    </lineage>
</organism>
<feature type="binding site" evidence="8">
    <location>
        <position position="417"/>
    </location>
    <ligand>
        <name>ATP</name>
        <dbReference type="ChEBI" id="CHEBI:30616"/>
    </ligand>
</feature>
<dbReference type="PROSITE" id="PS00107">
    <property type="entry name" value="PROTEIN_KINASE_ATP"/>
    <property type="match status" value="1"/>
</dbReference>
<dbReference type="InterPro" id="IPR008266">
    <property type="entry name" value="Tyr_kinase_AS"/>
</dbReference>
<dbReference type="CDD" id="cd00192">
    <property type="entry name" value="PTKc"/>
    <property type="match status" value="1"/>
</dbReference>
<dbReference type="PROSITE" id="PS50011">
    <property type="entry name" value="PROTEIN_KINASE_DOM"/>
    <property type="match status" value="1"/>
</dbReference>
<feature type="domain" description="Protein kinase" evidence="10">
    <location>
        <begin position="382"/>
        <end position="728"/>
    </location>
</feature>
<evidence type="ECO:0000256" key="3">
    <source>
        <dbReference type="ARBA" id="ARBA00022741"/>
    </source>
</evidence>
<gene>
    <name evidence="11" type="ORF">TCEB3V08_LOCUS1414</name>
</gene>
<dbReference type="InterPro" id="IPR001245">
    <property type="entry name" value="Ser-Thr/Tyr_kinase_cat_dom"/>
</dbReference>
<keyword evidence="5 8" id="KW-0067">ATP-binding</keyword>
<sequence>MSSIPLVRFRGFPGTSVDEALKHATTGAAASRRSIRYAAVVKNLSVRTILFQPVPRFLQLSVSWDIPSGSGIISPKGYVLSILPNNDSSCPQEPGYCPSDNFIYQVIYDPNTTNIIVPDKPERHDVLKIVTECCYNVTVWSTPHNGSTRAFLNYTVPECTGDVCSCSERHRPPNTRVTSATVQTNATVNVTWELLHNDSRTSNITTFIVRFGPVAMRSRANKPVFNISHVQNVSADLSMKGSEFSTILYVPDMTNTQYKVELANALVVLNSTAEDGEIEVRISWLMIVLPITLSVLVVGVALVIWQRCGTWLRWKWNGSALQPVRTWRGVYKAVSVDSGGSGRMSRSLPPKLERNIIYVEQEIEDAQSRGVADSFEVSYNRLAIQREIGKGAFGRVFLARVEAIGGIPGYSDVAVKKLKNKAGPDKMEEFLSEIAMLKRVGRHPNIVRMLGCCTLKQPYCMLMEYVPCGDLLQYLRRLRREYERRTGGVAPFTSRATQPAPNYIDLLLSSDSDGSYIQPEVQPGGHTSISNRSGRPSLSDIESNISGHILAQAAVRQPSLEYILDPMELQNFALQIAKGMSHLEKKQITHRDLAARNILIDENKTLKISDFGLSRSGIYINSRHKKFPLRWVSVEAIRDKLYSSKSDVWSFAIVLWEIGTLGGFPYPTVDDHDVLSFLLEGNRLEKPDNCTDELYTLMLRCWAHCADDRPSFVELVSYLDSIICHKRVYVDFNSLRPDYTFPPTEEETLARQRHRHQLKFGRSQAQAVQ</sequence>
<accession>A0A7R9CCY8</accession>
<dbReference type="PANTHER" id="PTHR24416">
    <property type="entry name" value="TYROSINE-PROTEIN KINASE RECEPTOR"/>
    <property type="match status" value="1"/>
</dbReference>
<dbReference type="InterPro" id="IPR017441">
    <property type="entry name" value="Protein_kinase_ATP_BS"/>
</dbReference>
<keyword evidence="6" id="KW-0829">Tyrosine-protein kinase</keyword>
<dbReference type="Gene3D" id="3.30.200.20">
    <property type="entry name" value="Phosphorylase Kinase, domain 1"/>
    <property type="match status" value="1"/>
</dbReference>
<name>A0A7R9CCY8_TIMCR</name>
<dbReference type="AlphaFoldDB" id="A0A7R9CCY8"/>
<evidence type="ECO:0000256" key="1">
    <source>
        <dbReference type="ARBA" id="ARBA00004167"/>
    </source>
</evidence>
<evidence type="ECO:0000256" key="6">
    <source>
        <dbReference type="ARBA" id="ARBA00023137"/>
    </source>
</evidence>
<dbReference type="GO" id="GO:0007169">
    <property type="term" value="P:cell surface receptor protein tyrosine kinase signaling pathway"/>
    <property type="evidence" value="ECO:0007669"/>
    <property type="project" value="TreeGrafter"/>
</dbReference>
<evidence type="ECO:0000256" key="8">
    <source>
        <dbReference type="PROSITE-ProRule" id="PRU10141"/>
    </source>
</evidence>
<dbReference type="InterPro" id="IPR000719">
    <property type="entry name" value="Prot_kinase_dom"/>
</dbReference>
<keyword evidence="9" id="KW-0812">Transmembrane</keyword>
<evidence type="ECO:0000256" key="7">
    <source>
        <dbReference type="ARBA" id="ARBA00051243"/>
    </source>
</evidence>
<keyword evidence="4" id="KW-0418">Kinase</keyword>
<comment type="subcellular location">
    <subcellularLocation>
        <location evidence="1">Membrane</location>
        <topology evidence="1">Single-pass membrane protein</topology>
    </subcellularLocation>
</comment>
<comment type="catalytic activity">
    <reaction evidence="7">
        <text>L-tyrosyl-[protein] + ATP = O-phospho-L-tyrosyl-[protein] + ADP + H(+)</text>
        <dbReference type="Rhea" id="RHEA:10596"/>
        <dbReference type="Rhea" id="RHEA-COMP:10136"/>
        <dbReference type="Rhea" id="RHEA-COMP:20101"/>
        <dbReference type="ChEBI" id="CHEBI:15378"/>
        <dbReference type="ChEBI" id="CHEBI:30616"/>
        <dbReference type="ChEBI" id="CHEBI:46858"/>
        <dbReference type="ChEBI" id="CHEBI:61978"/>
        <dbReference type="ChEBI" id="CHEBI:456216"/>
        <dbReference type="EC" id="2.7.10.1"/>
    </reaction>
</comment>
<keyword evidence="9" id="KW-0472">Membrane</keyword>
<dbReference type="PROSITE" id="PS00109">
    <property type="entry name" value="PROTEIN_KINASE_TYR"/>
    <property type="match status" value="1"/>
</dbReference>
<dbReference type="GO" id="GO:0005886">
    <property type="term" value="C:plasma membrane"/>
    <property type="evidence" value="ECO:0007669"/>
    <property type="project" value="TreeGrafter"/>
</dbReference>
<dbReference type="GO" id="GO:0004714">
    <property type="term" value="F:transmembrane receptor protein tyrosine kinase activity"/>
    <property type="evidence" value="ECO:0007669"/>
    <property type="project" value="UniProtKB-EC"/>
</dbReference>
<keyword evidence="9" id="KW-1133">Transmembrane helix</keyword>
<keyword evidence="3 8" id="KW-0547">Nucleotide-binding</keyword>
<dbReference type="InterPro" id="IPR011009">
    <property type="entry name" value="Kinase-like_dom_sf"/>
</dbReference>
<evidence type="ECO:0000313" key="11">
    <source>
        <dbReference type="EMBL" id="CAD7393445.1"/>
    </source>
</evidence>
<evidence type="ECO:0000256" key="2">
    <source>
        <dbReference type="ARBA" id="ARBA00022679"/>
    </source>
</evidence>
<reference evidence="11" key="1">
    <citation type="submission" date="2020-11" db="EMBL/GenBank/DDBJ databases">
        <authorList>
            <person name="Tran Van P."/>
        </authorList>
    </citation>
    <scope>NUCLEOTIDE SEQUENCE</scope>
</reference>
<dbReference type="SUPFAM" id="SSF56112">
    <property type="entry name" value="Protein kinase-like (PK-like)"/>
    <property type="match status" value="1"/>
</dbReference>
<dbReference type="InterPro" id="IPR050122">
    <property type="entry name" value="RTK"/>
</dbReference>
<keyword evidence="2" id="KW-0808">Transferase</keyword>
<dbReference type="Gene3D" id="1.10.510.10">
    <property type="entry name" value="Transferase(Phosphotransferase) domain 1"/>
    <property type="match status" value="1"/>
</dbReference>
<dbReference type="EMBL" id="OC316719">
    <property type="protein sequence ID" value="CAD7393445.1"/>
    <property type="molecule type" value="Genomic_DNA"/>
</dbReference>
<dbReference type="SMART" id="SM00219">
    <property type="entry name" value="TyrKc"/>
    <property type="match status" value="1"/>
</dbReference>